<protein>
    <submittedName>
        <fullName evidence="1">Uncharacterized protein</fullName>
    </submittedName>
</protein>
<comment type="caution">
    <text evidence="1">The sequence shown here is derived from an EMBL/GenBank/DDBJ whole genome shotgun (WGS) entry which is preliminary data.</text>
</comment>
<dbReference type="Proteomes" id="UP000326396">
    <property type="component" value="Linkage Group LG15"/>
</dbReference>
<evidence type="ECO:0000313" key="1">
    <source>
        <dbReference type="EMBL" id="KAD5803262.1"/>
    </source>
</evidence>
<organism evidence="1 2">
    <name type="scientific">Mikania micrantha</name>
    <name type="common">bitter vine</name>
    <dbReference type="NCBI Taxonomy" id="192012"/>
    <lineage>
        <taxon>Eukaryota</taxon>
        <taxon>Viridiplantae</taxon>
        <taxon>Streptophyta</taxon>
        <taxon>Embryophyta</taxon>
        <taxon>Tracheophyta</taxon>
        <taxon>Spermatophyta</taxon>
        <taxon>Magnoliopsida</taxon>
        <taxon>eudicotyledons</taxon>
        <taxon>Gunneridae</taxon>
        <taxon>Pentapetalae</taxon>
        <taxon>asterids</taxon>
        <taxon>campanulids</taxon>
        <taxon>Asterales</taxon>
        <taxon>Asteraceae</taxon>
        <taxon>Asteroideae</taxon>
        <taxon>Heliantheae alliance</taxon>
        <taxon>Eupatorieae</taxon>
        <taxon>Mikania</taxon>
    </lineage>
</organism>
<name>A0A5N6P285_9ASTR</name>
<dbReference type="AlphaFoldDB" id="A0A5N6P285"/>
<dbReference type="EMBL" id="SZYD01000007">
    <property type="protein sequence ID" value="KAD5803262.1"/>
    <property type="molecule type" value="Genomic_DNA"/>
</dbReference>
<proteinExistence type="predicted"/>
<reference evidence="1 2" key="1">
    <citation type="submission" date="2019-05" db="EMBL/GenBank/DDBJ databases">
        <title>Mikania micrantha, genome provides insights into the molecular mechanism of rapid growth.</title>
        <authorList>
            <person name="Liu B."/>
        </authorList>
    </citation>
    <scope>NUCLEOTIDE SEQUENCE [LARGE SCALE GENOMIC DNA]</scope>
    <source>
        <strain evidence="1">NLD-2019</strain>
        <tissue evidence="1">Leaf</tissue>
    </source>
</reference>
<dbReference type="OrthoDB" id="1305300at2759"/>
<gene>
    <name evidence="1" type="ORF">E3N88_14622</name>
</gene>
<sequence length="339" mass="38281">MGFGKLLHLDIEEIPSKLGYFVVDCFDCNNMEMLVGGHKVKVDSKPINRLLGIPKEGLNLILIKRVRKLSGYVATWSGYVATWRDLYQSDLVVASEMVARIMSSKDESLLFEFDFIVLFLTTLVECTGLGSLLYVDSFTCPGINIDTKQMPVEFWTTQMLKIRERLEIENGDFGLGELRSMCNVIEDLGKNMQKSGEKLQALEETPRPRRRLFTISLIHEKMWADTPKLSNKEESNKECLDVTLKIKNVVEAVMKTHGVDNSPNSGIEGPSAIDRSKGECFEVINIMDNSAPSKPVSITERTQKKMRGANIPGSLMKKMLQYQPLALVLPKRKVYGMFE</sequence>
<evidence type="ECO:0000313" key="2">
    <source>
        <dbReference type="Proteomes" id="UP000326396"/>
    </source>
</evidence>
<accession>A0A5N6P285</accession>
<keyword evidence="2" id="KW-1185">Reference proteome</keyword>